<feature type="binding site" evidence="9">
    <location>
        <position position="87"/>
    </location>
    <ligand>
        <name>5-phospho-alpha-D-ribose 1-diphosphate</name>
        <dbReference type="ChEBI" id="CHEBI:58017"/>
    </ligand>
</feature>
<evidence type="ECO:0000256" key="5">
    <source>
        <dbReference type="ARBA" id="ARBA00022822"/>
    </source>
</evidence>
<evidence type="ECO:0000256" key="1">
    <source>
        <dbReference type="ARBA" id="ARBA00004907"/>
    </source>
</evidence>
<keyword evidence="13" id="KW-1185">Reference proteome</keyword>
<organism evidence="12 13">
    <name type="scientific">Viridibacillus arvi</name>
    <dbReference type="NCBI Taxonomy" id="263475"/>
    <lineage>
        <taxon>Bacteria</taxon>
        <taxon>Bacillati</taxon>
        <taxon>Bacillota</taxon>
        <taxon>Bacilli</taxon>
        <taxon>Bacillales</taxon>
        <taxon>Caryophanaceae</taxon>
        <taxon>Viridibacillus</taxon>
    </lineage>
</organism>
<dbReference type="FunFam" id="3.40.1030.10:FF:000002">
    <property type="entry name" value="Anthranilate phosphoribosyltransferase"/>
    <property type="match status" value="1"/>
</dbReference>
<dbReference type="InterPro" id="IPR017459">
    <property type="entry name" value="Glycosyl_Trfase_fam3_N_dom"/>
</dbReference>
<keyword evidence="2 9" id="KW-0028">Amino-acid biosynthesis</keyword>
<dbReference type="OrthoDB" id="9806430at2"/>
<dbReference type="PANTHER" id="PTHR43285:SF2">
    <property type="entry name" value="ANTHRANILATE PHOSPHORIBOSYLTRANSFERASE"/>
    <property type="match status" value="1"/>
</dbReference>
<dbReference type="GO" id="GO:0000162">
    <property type="term" value="P:L-tryptophan biosynthetic process"/>
    <property type="evidence" value="ECO:0007669"/>
    <property type="project" value="UniProtKB-UniRule"/>
</dbReference>
<feature type="domain" description="Glycosyl transferase family 3" evidence="10">
    <location>
        <begin position="73"/>
        <end position="323"/>
    </location>
</feature>
<dbReference type="EMBL" id="LILB01000001">
    <property type="protein sequence ID" value="KOO51191.1"/>
    <property type="molecule type" value="Genomic_DNA"/>
</dbReference>
<proteinExistence type="inferred from homology"/>
<evidence type="ECO:0000313" key="12">
    <source>
        <dbReference type="EMBL" id="KOO51191.1"/>
    </source>
</evidence>
<feature type="binding site" evidence="9">
    <location>
        <position position="225"/>
    </location>
    <ligand>
        <name>Mg(2+)</name>
        <dbReference type="ChEBI" id="CHEBI:18420"/>
        <label>1</label>
    </ligand>
</feature>
<evidence type="ECO:0000256" key="7">
    <source>
        <dbReference type="ARBA" id="ARBA00052328"/>
    </source>
</evidence>
<dbReference type="InterPro" id="IPR000312">
    <property type="entry name" value="Glycosyl_Trfase_fam3"/>
</dbReference>
<keyword evidence="5 9" id="KW-0822">Tryptophan biosynthesis</keyword>
<comment type="function">
    <text evidence="9">Catalyzes the transfer of the phosphoribosyl group of 5-phosphorylribose-1-pyrophosphate (PRPP) to anthranilate to yield N-(5'-phosphoribosyl)-anthranilate (PRA).</text>
</comment>
<sequence length="343" mass="36854">MKQFIKMVENNQHLLFDEMLQASTLMFQDETALHDIQAFLIALAKKGETAHEVAALATVMKSFALEVAAPPARYMDNCGTGGDGVNSFNISTTAAFVMAGAGAKIAKHGNRKISSAAGSSDVLEALGIHTDLSVDETVELLNTHGIAFLYAPNVHPKLKRIGQVRRQIGKPTIFNLVGPLTNPVTLDTQFTGINRPEFTMEYAAVMKMIGRDRGIVVCGAGGMDEASLAGQNDFVLVDHEDLIPFSLTPEDVGLKSAPLEAIRGGNADENAVIMRTILSGKQDAYFDTVVFNATIGLFAYGLVNRVKDGVDLAIDTILTGKALEKLDAVVAYSEARKKQEVIK</sequence>
<evidence type="ECO:0000256" key="8">
    <source>
        <dbReference type="ARBA" id="ARBA00061188"/>
    </source>
</evidence>
<evidence type="ECO:0000256" key="3">
    <source>
        <dbReference type="ARBA" id="ARBA00022676"/>
    </source>
</evidence>
<comment type="caution">
    <text evidence="9">Lacks conserved residue(s) required for the propagation of feature annotation.</text>
</comment>
<dbReference type="GeneID" id="301134775"/>
<dbReference type="UniPathway" id="UPA00035">
    <property type="reaction ID" value="UER00041"/>
</dbReference>
<feature type="binding site" evidence="9">
    <location>
        <begin position="107"/>
        <end position="115"/>
    </location>
    <ligand>
        <name>5-phospho-alpha-D-ribose 1-diphosphate</name>
        <dbReference type="ChEBI" id="CHEBI:58017"/>
    </ligand>
</feature>
<comment type="subunit">
    <text evidence="9">Homodimer.</text>
</comment>
<dbReference type="SUPFAM" id="SSF52418">
    <property type="entry name" value="Nucleoside phosphorylase/phosphoribosyltransferase catalytic domain"/>
    <property type="match status" value="1"/>
</dbReference>
<feature type="binding site" evidence="9">
    <location>
        <begin position="89"/>
        <end position="92"/>
    </location>
    <ligand>
        <name>5-phospho-alpha-D-ribose 1-diphosphate</name>
        <dbReference type="ChEBI" id="CHEBI:58017"/>
    </ligand>
</feature>
<comment type="pathway">
    <text evidence="1 9">Amino-acid biosynthesis; L-tryptophan biosynthesis; L-tryptophan from chorismate: step 2/5.</text>
</comment>
<comment type="cofactor">
    <cofactor evidence="9">
        <name>Mg(2+)</name>
        <dbReference type="ChEBI" id="CHEBI:18420"/>
    </cofactor>
    <text evidence="9">Binds 2 magnesium ions per monomer.</text>
</comment>
<name>A0A0M0LJM5_9BACL</name>
<dbReference type="InterPro" id="IPR036320">
    <property type="entry name" value="Glycosyl_Trfase_fam3_N_dom_sf"/>
</dbReference>
<dbReference type="NCBIfam" id="TIGR01245">
    <property type="entry name" value="trpD"/>
    <property type="match status" value="1"/>
</dbReference>
<dbReference type="STRING" id="263475.AMD00_01390"/>
<dbReference type="AlphaFoldDB" id="A0A0M0LJM5"/>
<dbReference type="PATRIC" id="fig|263475.3.peg.592"/>
<feature type="binding site" evidence="9">
    <location>
        <position position="165"/>
    </location>
    <ligand>
        <name>anthranilate</name>
        <dbReference type="ChEBI" id="CHEBI:16567"/>
        <label>2</label>
    </ligand>
</feature>
<gene>
    <name evidence="9" type="primary">trpD</name>
    <name evidence="12" type="ORF">AMD00_01390</name>
</gene>
<keyword evidence="6 9" id="KW-0057">Aromatic amino acid biosynthesis</keyword>
<feature type="binding site" evidence="9">
    <location>
        <begin position="82"/>
        <end position="83"/>
    </location>
    <ligand>
        <name>5-phospho-alpha-D-ribose 1-diphosphate</name>
        <dbReference type="ChEBI" id="CHEBI:58017"/>
    </ligand>
</feature>
<dbReference type="InterPro" id="IPR035902">
    <property type="entry name" value="Nuc_phospho_transferase"/>
</dbReference>
<evidence type="ECO:0000256" key="4">
    <source>
        <dbReference type="ARBA" id="ARBA00022679"/>
    </source>
</evidence>
<dbReference type="SUPFAM" id="SSF47648">
    <property type="entry name" value="Nucleoside phosphorylase/phosphoribosyltransferase N-terminal domain"/>
    <property type="match status" value="1"/>
</dbReference>
<dbReference type="GO" id="GO:0005829">
    <property type="term" value="C:cytosol"/>
    <property type="evidence" value="ECO:0007669"/>
    <property type="project" value="TreeGrafter"/>
</dbReference>
<dbReference type="PANTHER" id="PTHR43285">
    <property type="entry name" value="ANTHRANILATE PHOSPHORIBOSYLTRANSFERASE"/>
    <property type="match status" value="1"/>
</dbReference>
<feature type="binding site" evidence="9">
    <location>
        <position position="225"/>
    </location>
    <ligand>
        <name>Mg(2+)</name>
        <dbReference type="ChEBI" id="CHEBI:18420"/>
        <label>2</label>
    </ligand>
</feature>
<comment type="caution">
    <text evidence="12">The sequence shown here is derived from an EMBL/GenBank/DDBJ whole genome shotgun (WGS) entry which is preliminary data.</text>
</comment>
<dbReference type="EC" id="2.4.2.18" evidence="9"/>
<feature type="binding site" evidence="9">
    <location>
        <position position="119"/>
    </location>
    <ligand>
        <name>5-phospho-alpha-D-ribose 1-diphosphate</name>
        <dbReference type="ChEBI" id="CHEBI:58017"/>
    </ligand>
</feature>
<keyword evidence="4 9" id="KW-0808">Transferase</keyword>
<keyword evidence="9" id="KW-0460">Magnesium</keyword>
<dbReference type="GO" id="GO:0004048">
    <property type="term" value="F:anthranilate phosphoribosyltransferase activity"/>
    <property type="evidence" value="ECO:0007669"/>
    <property type="project" value="UniProtKB-UniRule"/>
</dbReference>
<protein>
    <recommendedName>
        <fullName evidence="9">Anthranilate phosphoribosyltransferase</fullName>
        <ecNumber evidence="9">2.4.2.18</ecNumber>
    </recommendedName>
</protein>
<reference evidence="13" key="1">
    <citation type="submission" date="2015-08" db="EMBL/GenBank/DDBJ databases">
        <title>Fjat-10028 dsm 16317.</title>
        <authorList>
            <person name="Liu B."/>
            <person name="Wang J."/>
            <person name="Zhu Y."/>
            <person name="Liu G."/>
            <person name="Chen Q."/>
            <person name="Chen Z."/>
            <person name="Lan J."/>
            <person name="Che J."/>
            <person name="Ge C."/>
            <person name="Shi H."/>
            <person name="Pan Z."/>
            <person name="Liu X."/>
        </authorList>
    </citation>
    <scope>NUCLEOTIDE SEQUENCE [LARGE SCALE GENOMIC DNA]</scope>
    <source>
        <strain evidence="13">DSM 16317</strain>
    </source>
</reference>
<dbReference type="Gene3D" id="3.40.1030.10">
    <property type="entry name" value="Nucleoside phosphorylase/phosphoribosyltransferase catalytic domain"/>
    <property type="match status" value="1"/>
</dbReference>
<keyword evidence="9" id="KW-0479">Metal-binding</keyword>
<comment type="catalytic activity">
    <reaction evidence="7 9">
        <text>N-(5-phospho-beta-D-ribosyl)anthranilate + diphosphate = 5-phospho-alpha-D-ribose 1-diphosphate + anthranilate</text>
        <dbReference type="Rhea" id="RHEA:11768"/>
        <dbReference type="ChEBI" id="CHEBI:16567"/>
        <dbReference type="ChEBI" id="CHEBI:18277"/>
        <dbReference type="ChEBI" id="CHEBI:33019"/>
        <dbReference type="ChEBI" id="CHEBI:58017"/>
        <dbReference type="EC" id="2.4.2.18"/>
    </reaction>
</comment>
<accession>A0A0M0LJM5</accession>
<evidence type="ECO:0000313" key="13">
    <source>
        <dbReference type="Proteomes" id="UP000036867"/>
    </source>
</evidence>
<evidence type="ECO:0000256" key="2">
    <source>
        <dbReference type="ARBA" id="ARBA00022605"/>
    </source>
</evidence>
<feature type="binding site" evidence="9">
    <location>
        <position position="79"/>
    </location>
    <ligand>
        <name>5-phospho-alpha-D-ribose 1-diphosphate</name>
        <dbReference type="ChEBI" id="CHEBI:58017"/>
    </ligand>
</feature>
<keyword evidence="3 9" id="KW-0328">Glycosyltransferase</keyword>
<dbReference type="Pfam" id="PF02885">
    <property type="entry name" value="Glycos_trans_3N"/>
    <property type="match status" value="1"/>
</dbReference>
<dbReference type="GO" id="GO:0000287">
    <property type="term" value="F:magnesium ion binding"/>
    <property type="evidence" value="ECO:0007669"/>
    <property type="project" value="UniProtKB-UniRule"/>
</dbReference>
<dbReference type="InterPro" id="IPR005940">
    <property type="entry name" value="Anthranilate_Pribosyl_Tfrase"/>
</dbReference>
<dbReference type="Gene3D" id="1.20.970.10">
    <property type="entry name" value="Transferase, Pyrimidine Nucleoside Phosphorylase, Chain C"/>
    <property type="match status" value="1"/>
</dbReference>
<dbReference type="Pfam" id="PF00591">
    <property type="entry name" value="Glycos_transf_3"/>
    <property type="match status" value="1"/>
</dbReference>
<evidence type="ECO:0000259" key="11">
    <source>
        <dbReference type="Pfam" id="PF02885"/>
    </source>
</evidence>
<evidence type="ECO:0000259" key="10">
    <source>
        <dbReference type="Pfam" id="PF00591"/>
    </source>
</evidence>
<feature type="domain" description="Glycosyl transferase family 3 N-terminal" evidence="11">
    <location>
        <begin position="2"/>
        <end position="64"/>
    </location>
</feature>
<comment type="similarity">
    <text evidence="8">In the C-terminal section; belongs to the anthranilate phosphoribosyltransferase family.</text>
</comment>
<feature type="binding site" evidence="9">
    <location>
        <position position="224"/>
    </location>
    <ligand>
        <name>Mg(2+)</name>
        <dbReference type="ChEBI" id="CHEBI:18420"/>
        <label>2</label>
    </ligand>
</feature>
<feature type="binding site" evidence="9">
    <location>
        <position position="79"/>
    </location>
    <ligand>
        <name>anthranilate</name>
        <dbReference type="ChEBI" id="CHEBI:16567"/>
        <label>1</label>
    </ligand>
</feature>
<feature type="binding site" evidence="9">
    <location>
        <position position="110"/>
    </location>
    <ligand>
        <name>anthranilate</name>
        <dbReference type="ChEBI" id="CHEBI:16567"/>
        <label>1</label>
    </ligand>
</feature>
<feature type="binding site" evidence="9">
    <location>
        <position position="91"/>
    </location>
    <ligand>
        <name>Mg(2+)</name>
        <dbReference type="ChEBI" id="CHEBI:18420"/>
        <label>1</label>
    </ligand>
</feature>
<dbReference type="HAMAP" id="MF_00211">
    <property type="entry name" value="TrpD"/>
    <property type="match status" value="1"/>
</dbReference>
<comment type="similarity">
    <text evidence="9">Belongs to the anthranilate phosphoribosyltransferase family.</text>
</comment>
<dbReference type="RefSeq" id="WP_053415316.1">
    <property type="nucleotide sequence ID" value="NZ_LILB01000001.1"/>
</dbReference>
<dbReference type="Proteomes" id="UP000036867">
    <property type="component" value="Unassembled WGS sequence"/>
</dbReference>
<evidence type="ECO:0000256" key="9">
    <source>
        <dbReference type="HAMAP-Rule" id="MF_00211"/>
    </source>
</evidence>
<evidence type="ECO:0000256" key="6">
    <source>
        <dbReference type="ARBA" id="ARBA00023141"/>
    </source>
</evidence>